<evidence type="ECO:0008006" key="4">
    <source>
        <dbReference type="Google" id="ProtNLM"/>
    </source>
</evidence>
<evidence type="ECO:0000256" key="1">
    <source>
        <dbReference type="ARBA" id="ARBA00022649"/>
    </source>
</evidence>
<keyword evidence="1" id="KW-1277">Toxin-antitoxin system</keyword>
<dbReference type="InterPro" id="IPR035093">
    <property type="entry name" value="RelE/ParE_toxin_dom_sf"/>
</dbReference>
<evidence type="ECO:0000313" key="3">
    <source>
        <dbReference type="Proteomes" id="UP000192575"/>
    </source>
</evidence>
<name>A0A1V9RGT5_9LACO</name>
<evidence type="ECO:0000313" key="2">
    <source>
        <dbReference type="EMBL" id="OQQ92357.1"/>
    </source>
</evidence>
<dbReference type="Proteomes" id="UP000192575">
    <property type="component" value="Unassembled WGS sequence"/>
</dbReference>
<dbReference type="InterPro" id="IPR007712">
    <property type="entry name" value="RelE/ParE_toxin"/>
</dbReference>
<dbReference type="Gene3D" id="3.30.2310.20">
    <property type="entry name" value="RelE-like"/>
    <property type="match status" value="1"/>
</dbReference>
<protein>
    <recommendedName>
        <fullName evidence="4">Type II toxin-antitoxin system RelE/ParE family toxin</fullName>
    </recommendedName>
</protein>
<gene>
    <name evidence="2" type="ORF">B6U56_00830</name>
</gene>
<reference evidence="2 3" key="1">
    <citation type="submission" date="2017-03" db="EMBL/GenBank/DDBJ databases">
        <title>Phylogenomics and comparative genomics of Lactobacillus salivarius, a mammalian gut commensal.</title>
        <authorList>
            <person name="Harris H.M."/>
        </authorList>
    </citation>
    <scope>NUCLEOTIDE SEQUENCE [LARGE SCALE GENOMIC DNA]</scope>
    <source>
        <strain evidence="2 3">JCM 1047</strain>
    </source>
</reference>
<dbReference type="Pfam" id="PF05016">
    <property type="entry name" value="ParE_toxin"/>
    <property type="match status" value="1"/>
</dbReference>
<accession>A0A1V9RGT5</accession>
<dbReference type="NCBIfam" id="TIGR02385">
    <property type="entry name" value="RelE_StbE"/>
    <property type="match status" value="1"/>
</dbReference>
<proteinExistence type="predicted"/>
<sequence>MMEQWKIIYSNQSRVDLLNIDNYIRYDLLSPMAANRITDKFLNMIKNLNSMPKRYPLYPEEPWYSLGLRYFPVENYIVFYHLEDNKQIVQIIRIMYSGQDISGNLPTKLNN</sequence>
<dbReference type="EMBL" id="NBEF01000006">
    <property type="protein sequence ID" value="OQQ92357.1"/>
    <property type="molecule type" value="Genomic_DNA"/>
</dbReference>
<dbReference type="AlphaFoldDB" id="A0A1V9RGT5"/>
<comment type="caution">
    <text evidence="2">The sequence shown here is derived from an EMBL/GenBank/DDBJ whole genome shotgun (WGS) entry which is preliminary data.</text>
</comment>
<organism evidence="2 3">
    <name type="scientific">Ligilactobacillus salivarius</name>
    <dbReference type="NCBI Taxonomy" id="1624"/>
    <lineage>
        <taxon>Bacteria</taxon>
        <taxon>Bacillati</taxon>
        <taxon>Bacillota</taxon>
        <taxon>Bacilli</taxon>
        <taxon>Lactobacillales</taxon>
        <taxon>Lactobacillaceae</taxon>
        <taxon>Ligilactobacillus</taxon>
    </lineage>
</organism>